<reference evidence="1 2" key="1">
    <citation type="submission" date="2020-06" db="EMBL/GenBank/DDBJ databases">
        <title>The genome sequence of Candidatus Regiella insecticola strain Tut.</title>
        <authorList>
            <person name="Nikoh N."/>
            <person name="Tsuchida T."/>
            <person name="Koga R."/>
            <person name="Oshima K."/>
            <person name="Hattori M."/>
            <person name="Fukatsu T."/>
        </authorList>
    </citation>
    <scope>NUCLEOTIDE SEQUENCE [LARGE SCALE GENOMIC DNA]</scope>
    <source>
        <strain evidence="1 2">Tut</strain>
    </source>
</reference>
<evidence type="ECO:0000313" key="1">
    <source>
        <dbReference type="EMBL" id="GFN46986.1"/>
    </source>
</evidence>
<accession>A0A6L2ZQD2</accession>
<name>A0A6L2ZQD2_9ENTR</name>
<dbReference type="Proteomes" id="UP000504714">
    <property type="component" value="Unassembled WGS sequence"/>
</dbReference>
<dbReference type="EMBL" id="BLXO01000006">
    <property type="protein sequence ID" value="GFN46986.1"/>
    <property type="molecule type" value="Genomic_DNA"/>
</dbReference>
<sequence>MSYAQLMKKWAKKRRYLRGSLTENSVREDVKNRDDRRAIADNFNKASS</sequence>
<gene>
    <name evidence="1" type="ORF">RINTU1_28150</name>
</gene>
<organism evidence="1 2">
    <name type="scientific">Candidatus Regiella insecticola</name>
    <dbReference type="NCBI Taxonomy" id="138073"/>
    <lineage>
        <taxon>Bacteria</taxon>
        <taxon>Pseudomonadati</taxon>
        <taxon>Pseudomonadota</taxon>
        <taxon>Gammaproteobacteria</taxon>
        <taxon>Enterobacterales</taxon>
        <taxon>Enterobacteriaceae</taxon>
        <taxon>aphid secondary symbionts</taxon>
        <taxon>Candidatus Regiella</taxon>
    </lineage>
</organism>
<evidence type="ECO:0000313" key="2">
    <source>
        <dbReference type="Proteomes" id="UP000504714"/>
    </source>
</evidence>
<protein>
    <submittedName>
        <fullName evidence="1">Uncharacterized protein</fullName>
    </submittedName>
</protein>
<dbReference type="AlphaFoldDB" id="A0A6L2ZQD2"/>
<proteinExistence type="predicted"/>
<comment type="caution">
    <text evidence="1">The sequence shown here is derived from an EMBL/GenBank/DDBJ whole genome shotgun (WGS) entry which is preliminary data.</text>
</comment>